<evidence type="ECO:0000256" key="3">
    <source>
        <dbReference type="ARBA" id="ARBA00022692"/>
    </source>
</evidence>
<feature type="compositionally biased region" description="Low complexity" evidence="7">
    <location>
        <begin position="418"/>
        <end position="443"/>
    </location>
</feature>
<comment type="caution">
    <text evidence="10">The sequence shown here is derived from an EMBL/GenBank/DDBJ whole genome shotgun (WGS) entry which is preliminary data.</text>
</comment>
<accession>A0ABS4V183</accession>
<feature type="transmembrane region" description="Helical" evidence="8">
    <location>
        <begin position="6"/>
        <end position="23"/>
    </location>
</feature>
<feature type="transmembrane region" description="Helical" evidence="8">
    <location>
        <begin position="310"/>
        <end position="330"/>
    </location>
</feature>
<keyword evidence="3 8" id="KW-0812">Transmembrane</keyword>
<gene>
    <name evidence="10" type="ORF">JOF59_000063</name>
</gene>
<dbReference type="Pfam" id="PF00999">
    <property type="entry name" value="Na_H_Exchanger"/>
    <property type="match status" value="1"/>
</dbReference>
<evidence type="ECO:0000256" key="2">
    <source>
        <dbReference type="ARBA" id="ARBA00022448"/>
    </source>
</evidence>
<evidence type="ECO:0000256" key="4">
    <source>
        <dbReference type="ARBA" id="ARBA00022989"/>
    </source>
</evidence>
<feature type="transmembrane region" description="Helical" evidence="8">
    <location>
        <begin position="195"/>
        <end position="215"/>
    </location>
</feature>
<dbReference type="Proteomes" id="UP001519311">
    <property type="component" value="Unassembled WGS sequence"/>
</dbReference>
<dbReference type="InterPro" id="IPR038770">
    <property type="entry name" value="Na+/solute_symporter_sf"/>
</dbReference>
<keyword evidence="11" id="KW-1185">Reference proteome</keyword>
<feature type="region of interest" description="Disordered" evidence="7">
    <location>
        <begin position="401"/>
        <end position="443"/>
    </location>
</feature>
<evidence type="ECO:0000259" key="9">
    <source>
        <dbReference type="Pfam" id="PF00999"/>
    </source>
</evidence>
<evidence type="ECO:0000256" key="7">
    <source>
        <dbReference type="SAM" id="MobiDB-lite"/>
    </source>
</evidence>
<keyword evidence="6 8" id="KW-0472">Membrane</keyword>
<evidence type="ECO:0000256" key="6">
    <source>
        <dbReference type="ARBA" id="ARBA00023136"/>
    </source>
</evidence>
<feature type="transmembrane region" description="Helical" evidence="8">
    <location>
        <begin position="227"/>
        <end position="246"/>
    </location>
</feature>
<evidence type="ECO:0000256" key="1">
    <source>
        <dbReference type="ARBA" id="ARBA00004141"/>
    </source>
</evidence>
<feature type="domain" description="Cation/H+ exchanger transmembrane" evidence="9">
    <location>
        <begin position="19"/>
        <end position="393"/>
    </location>
</feature>
<evidence type="ECO:0000313" key="10">
    <source>
        <dbReference type="EMBL" id="MBP2357663.1"/>
    </source>
</evidence>
<keyword evidence="2" id="KW-0813">Transport</keyword>
<keyword evidence="4 8" id="KW-1133">Transmembrane helix</keyword>
<keyword evidence="5" id="KW-0406">Ion transport</keyword>
<feature type="transmembrane region" description="Helical" evidence="8">
    <location>
        <begin position="161"/>
        <end position="183"/>
    </location>
</feature>
<dbReference type="Gene3D" id="1.20.1530.20">
    <property type="match status" value="1"/>
</dbReference>
<dbReference type="EMBL" id="JAGINS010000001">
    <property type="protein sequence ID" value="MBP2357663.1"/>
    <property type="molecule type" value="Genomic_DNA"/>
</dbReference>
<feature type="transmembrane region" description="Helical" evidence="8">
    <location>
        <begin position="129"/>
        <end position="149"/>
    </location>
</feature>
<dbReference type="PANTHER" id="PTHR32468">
    <property type="entry name" value="CATION/H + ANTIPORTER"/>
    <property type="match status" value="1"/>
</dbReference>
<comment type="subcellular location">
    <subcellularLocation>
        <location evidence="1">Membrane</location>
        <topology evidence="1">Multi-pass membrane protein</topology>
    </subcellularLocation>
</comment>
<feature type="compositionally biased region" description="Basic and acidic residues" evidence="7">
    <location>
        <begin position="402"/>
        <end position="417"/>
    </location>
</feature>
<dbReference type="RefSeq" id="WP_063887895.1">
    <property type="nucleotide sequence ID" value="NZ_BMWJ01000018.1"/>
</dbReference>
<name>A0ABS4V183_9ACTN</name>
<feature type="transmembrane region" description="Helical" evidence="8">
    <location>
        <begin position="252"/>
        <end position="269"/>
    </location>
</feature>
<feature type="transmembrane region" description="Helical" evidence="8">
    <location>
        <begin position="35"/>
        <end position="54"/>
    </location>
</feature>
<proteinExistence type="predicted"/>
<feature type="transmembrane region" description="Helical" evidence="8">
    <location>
        <begin position="342"/>
        <end position="362"/>
    </location>
</feature>
<evidence type="ECO:0000256" key="5">
    <source>
        <dbReference type="ARBA" id="ARBA00023065"/>
    </source>
</evidence>
<feature type="transmembrane region" description="Helical" evidence="8">
    <location>
        <begin position="281"/>
        <end position="298"/>
    </location>
</feature>
<feature type="transmembrane region" description="Helical" evidence="8">
    <location>
        <begin position="66"/>
        <end position="86"/>
    </location>
</feature>
<dbReference type="InterPro" id="IPR006153">
    <property type="entry name" value="Cation/H_exchanger_TM"/>
</dbReference>
<sequence length="443" mass="45386">MTSHQLQILFFDIALILIMARGLGHLATRIQQPPVVGEILAGVLLGPTLLSGAMSETLFPDEVRPMLIGIANLGVALFMFAIGLEIEGKTLKGNGRVTAAAAIGSTVVPFVLGIGLAFVLLARHHTPDTGAFVVFIGLAVSVTAFPVLARILTDRGLSRTAIGGIALATAAFVDVVAWAALAAVNASVGAGGSHWLVALILPYLAVMLFVVRPLLSRYLTPAGKPAPATPLVFAVVVIGALLSAAATEAMGMHHIFGAFLFGLVVPRKGAAALRADIHDRTGHLTSLLLPVYFVVAGFQVDLSGIGTSGLLELALILVVAVLGKFGGTYFGARSQRLPRQSAATLAALMNTRGLTELVILGVGLKLGLLDGSLYSLMVVMAVVTTVMTGPLLSRIRAGTAAEKAESVEAGAEKDGAEKAGTGARPDADPEAAPAAGDRAGAPL</sequence>
<dbReference type="InterPro" id="IPR050794">
    <property type="entry name" value="CPA2_transporter"/>
</dbReference>
<protein>
    <submittedName>
        <fullName evidence="10">Kef-type K+ transport system membrane component KefB</fullName>
    </submittedName>
</protein>
<evidence type="ECO:0000313" key="11">
    <source>
        <dbReference type="Proteomes" id="UP001519311"/>
    </source>
</evidence>
<feature type="transmembrane region" description="Helical" evidence="8">
    <location>
        <begin position="374"/>
        <end position="393"/>
    </location>
</feature>
<feature type="transmembrane region" description="Helical" evidence="8">
    <location>
        <begin position="98"/>
        <end position="123"/>
    </location>
</feature>
<organism evidence="10 11">
    <name type="scientific">Streptomyces clavifer</name>
    <dbReference type="NCBI Taxonomy" id="68188"/>
    <lineage>
        <taxon>Bacteria</taxon>
        <taxon>Bacillati</taxon>
        <taxon>Actinomycetota</taxon>
        <taxon>Actinomycetes</taxon>
        <taxon>Kitasatosporales</taxon>
        <taxon>Streptomycetaceae</taxon>
        <taxon>Streptomyces</taxon>
    </lineage>
</organism>
<dbReference type="PANTHER" id="PTHR32468:SF0">
    <property type="entry name" value="K(+)_H(+) ANTIPORTER 1"/>
    <property type="match status" value="1"/>
</dbReference>
<evidence type="ECO:0000256" key="8">
    <source>
        <dbReference type="SAM" id="Phobius"/>
    </source>
</evidence>
<reference evidence="10 11" key="1">
    <citation type="submission" date="2021-03" db="EMBL/GenBank/DDBJ databases">
        <title>Sequencing the genomes of 1000 actinobacteria strains.</title>
        <authorList>
            <person name="Klenk H.-P."/>
        </authorList>
    </citation>
    <scope>NUCLEOTIDE SEQUENCE [LARGE SCALE GENOMIC DNA]</scope>
    <source>
        <strain evidence="10 11">DSM 40843</strain>
    </source>
</reference>